<keyword evidence="9" id="KW-0325">Glycoprotein</keyword>
<keyword evidence="3 11" id="KW-0812">Transmembrane</keyword>
<feature type="domain" description="Fibronectin type-III" evidence="12">
    <location>
        <begin position="199"/>
        <end position="292"/>
    </location>
</feature>
<dbReference type="Gene3D" id="2.60.40.10">
    <property type="entry name" value="Immunoglobulins"/>
    <property type="match status" value="3"/>
</dbReference>
<evidence type="ECO:0000256" key="6">
    <source>
        <dbReference type="ARBA" id="ARBA00022989"/>
    </source>
</evidence>
<dbReference type="CDD" id="cd00063">
    <property type="entry name" value="FN3"/>
    <property type="match status" value="3"/>
</dbReference>
<keyword evidence="6 11" id="KW-1133">Transmembrane helix</keyword>
<keyword evidence="4" id="KW-0732">Signal</keyword>
<evidence type="ECO:0000256" key="8">
    <source>
        <dbReference type="ARBA" id="ARBA00023170"/>
    </source>
</evidence>
<keyword evidence="7 11" id="KW-0472">Membrane</keyword>
<evidence type="ECO:0000256" key="4">
    <source>
        <dbReference type="ARBA" id="ARBA00022729"/>
    </source>
</evidence>
<dbReference type="InterPro" id="IPR036116">
    <property type="entry name" value="FN3_sf"/>
</dbReference>
<reference evidence="14" key="1">
    <citation type="submission" date="2025-08" db="UniProtKB">
        <authorList>
            <consortium name="RefSeq"/>
        </authorList>
    </citation>
    <scope>IDENTIFICATION</scope>
</reference>
<evidence type="ECO:0000256" key="9">
    <source>
        <dbReference type="ARBA" id="ARBA00023180"/>
    </source>
</evidence>
<feature type="domain" description="Fibronectin type-III" evidence="12">
    <location>
        <begin position="383"/>
        <end position="479"/>
    </location>
</feature>
<accession>A0A3Q0GJV7</accession>
<evidence type="ECO:0000256" key="2">
    <source>
        <dbReference type="ARBA" id="ARBA00008921"/>
    </source>
</evidence>
<evidence type="ECO:0000256" key="3">
    <source>
        <dbReference type="ARBA" id="ARBA00022692"/>
    </source>
</evidence>
<evidence type="ECO:0000256" key="10">
    <source>
        <dbReference type="SAM" id="MobiDB-lite"/>
    </source>
</evidence>
<dbReference type="InParanoid" id="A0A3Q0GJV7"/>
<evidence type="ECO:0000259" key="12">
    <source>
        <dbReference type="PROSITE" id="PS50853"/>
    </source>
</evidence>
<dbReference type="AlphaFoldDB" id="A0A3Q0GJV7"/>
<keyword evidence="13" id="KW-1185">Reference proteome</keyword>
<dbReference type="GO" id="GO:0005886">
    <property type="term" value="C:plasma membrane"/>
    <property type="evidence" value="ECO:0007669"/>
    <property type="project" value="UniProtKB-ARBA"/>
</dbReference>
<dbReference type="PANTHER" id="PTHR48423:SF1">
    <property type="entry name" value="INTERLEUKIN-27 RECEPTOR SUBUNIT ALPHA"/>
    <property type="match status" value="1"/>
</dbReference>
<dbReference type="PANTHER" id="PTHR48423">
    <property type="entry name" value="INTERLEUKIN-27 RECEPTOR SUBUNIT ALPHA"/>
    <property type="match status" value="1"/>
</dbReference>
<evidence type="ECO:0000313" key="13">
    <source>
        <dbReference type="Proteomes" id="UP000189705"/>
    </source>
</evidence>
<evidence type="ECO:0000256" key="1">
    <source>
        <dbReference type="ARBA" id="ARBA00004479"/>
    </source>
</evidence>
<comment type="similarity">
    <text evidence="2">Belongs to the type I cytokine receptor family. Type 2 subfamily.</text>
</comment>
<dbReference type="InterPro" id="IPR052672">
    <property type="entry name" value="Type1_Cytokine_Rcpt_Type2"/>
</dbReference>
<protein>
    <submittedName>
        <fullName evidence="14">Interleukin-27 receptor subunit alpha isoform X1</fullName>
    </submittedName>
</protein>
<keyword evidence="5" id="KW-0677">Repeat</keyword>
<dbReference type="PROSITE" id="PS50853">
    <property type="entry name" value="FN3"/>
    <property type="match status" value="3"/>
</dbReference>
<evidence type="ECO:0000313" key="14">
    <source>
        <dbReference type="RefSeq" id="XP_025059692.1"/>
    </source>
</evidence>
<feature type="region of interest" description="Disordered" evidence="10">
    <location>
        <begin position="1"/>
        <end position="21"/>
    </location>
</feature>
<name>A0A3Q0GJV7_ALLSI</name>
<feature type="compositionally biased region" description="Pro residues" evidence="10">
    <location>
        <begin position="667"/>
        <end position="682"/>
    </location>
</feature>
<dbReference type="Pfam" id="PF00041">
    <property type="entry name" value="fn3"/>
    <property type="match status" value="1"/>
</dbReference>
<evidence type="ECO:0000256" key="7">
    <source>
        <dbReference type="ARBA" id="ARBA00023136"/>
    </source>
</evidence>
<comment type="subcellular location">
    <subcellularLocation>
        <location evidence="1">Membrane</location>
        <topology evidence="1">Single-pass type I membrane protein</topology>
    </subcellularLocation>
</comment>
<feature type="transmembrane region" description="Helical" evidence="11">
    <location>
        <begin position="579"/>
        <end position="600"/>
    </location>
</feature>
<evidence type="ECO:0000256" key="5">
    <source>
        <dbReference type="ARBA" id="ARBA00022737"/>
    </source>
</evidence>
<dbReference type="GeneID" id="102372301"/>
<sequence length="701" mass="75892">MSGPGPSWVRRGWGLGGGKDLGEQEEVSRTKICLTLKPPESLLCSETTPHPGTELPAQAKGELSWEQQEPLGQVVMSPVGSMECWSGAWVLLLALEVLGIENGQPVALACHRLGPRGDMNCSWAGPAPHNASGPYHLCYRGLKLLPGASQSAPFPPRQRWVLVERSHLTQNEVYDVWVEAGDGTNVTWTLRLDLDAIVKPPPPQLSLVNMSSGVAVTWETEGSLPATPPPACELRYRPCGASNWTSVPEDDLEPSGHEFLGLEPFTAYEAQARCGPPWSDWGAPLHFTTPEAAPEGLVDVWRGLNDTEPGRPCLLLWKELDPKLARGVVTSYNVAIPPAPDQAVPCCHARLPCTAPNASISASTHCGRTKPAILSLERTDLPPPQKVQAEAVSGGGLAVSWVAPGMEPRELLVEWAEEMGDPRTLPNWTRCPLEHNHILLPGKFQPEVPYQVRMYALYPHGFGAAPSIRVYVQEGVPSAGPEGLHAQSVSPTASVISWHEIPLRYCHGKLVNYTLYLESATGSLNTNQSVNASKRRYWLSGLQPGTAYYLRMSGSTNVGEGPTSAVYVFHTPSSHWQTILGALLGLGLFLLLACIAGIIFRAQVLTLCRKVLPRWCWEKIPDPVHSLVLLQEVPKDTGSLVFSLAPKEPPITHIAIEAPTSTNIKTPPSPGPSSSPGDPPPILSGYEKHFMPTPEEVMGLV</sequence>
<dbReference type="Proteomes" id="UP000189705">
    <property type="component" value="Unplaced"/>
</dbReference>
<dbReference type="FunFam" id="2.60.40.10:FF:000028">
    <property type="entry name" value="Neuronal cell adhesion molecule"/>
    <property type="match status" value="1"/>
</dbReference>
<dbReference type="SMART" id="SM00060">
    <property type="entry name" value="FN3"/>
    <property type="match status" value="3"/>
</dbReference>
<dbReference type="RefSeq" id="XP_025059692.1">
    <property type="nucleotide sequence ID" value="XM_025203907.1"/>
</dbReference>
<keyword evidence="8 14" id="KW-0675">Receptor</keyword>
<feature type="domain" description="Fibronectin type-III" evidence="12">
    <location>
        <begin position="480"/>
        <end position="574"/>
    </location>
</feature>
<organism evidence="13 14">
    <name type="scientific">Alligator sinensis</name>
    <name type="common">Chinese alligator</name>
    <dbReference type="NCBI Taxonomy" id="38654"/>
    <lineage>
        <taxon>Eukaryota</taxon>
        <taxon>Metazoa</taxon>
        <taxon>Chordata</taxon>
        <taxon>Craniata</taxon>
        <taxon>Vertebrata</taxon>
        <taxon>Euteleostomi</taxon>
        <taxon>Archelosauria</taxon>
        <taxon>Archosauria</taxon>
        <taxon>Crocodylia</taxon>
        <taxon>Alligatoridae</taxon>
        <taxon>Alligatorinae</taxon>
        <taxon>Alligator</taxon>
    </lineage>
</organism>
<gene>
    <name evidence="14" type="primary">IL27RA</name>
</gene>
<evidence type="ECO:0000256" key="11">
    <source>
        <dbReference type="SAM" id="Phobius"/>
    </source>
</evidence>
<feature type="region of interest" description="Disordered" evidence="10">
    <location>
        <begin position="657"/>
        <end position="686"/>
    </location>
</feature>
<dbReference type="STRING" id="38654.A0A3Q0GJV7"/>
<dbReference type="InterPro" id="IPR003961">
    <property type="entry name" value="FN3_dom"/>
</dbReference>
<proteinExistence type="inferred from homology"/>
<dbReference type="InterPro" id="IPR013783">
    <property type="entry name" value="Ig-like_fold"/>
</dbReference>
<dbReference type="CTD" id="9466"/>
<dbReference type="SUPFAM" id="SSF49265">
    <property type="entry name" value="Fibronectin type III"/>
    <property type="match status" value="3"/>
</dbReference>